<feature type="domain" description="Reverse transcriptase" evidence="2">
    <location>
        <begin position="344"/>
        <end position="503"/>
    </location>
</feature>
<feature type="compositionally biased region" description="Basic and acidic residues" evidence="1">
    <location>
        <begin position="72"/>
        <end position="85"/>
    </location>
</feature>
<feature type="compositionally biased region" description="Low complexity" evidence="1">
    <location>
        <begin position="54"/>
        <end position="68"/>
    </location>
</feature>
<dbReference type="Pfam" id="PF00078">
    <property type="entry name" value="RVT_1"/>
    <property type="match status" value="1"/>
</dbReference>
<name>A0AAU9UAI3_EUPED</name>
<dbReference type="EMBL" id="CAKOGL010000017">
    <property type="protein sequence ID" value="CAH2096799.1"/>
    <property type="molecule type" value="Genomic_DNA"/>
</dbReference>
<dbReference type="PANTHER" id="PTHR19446">
    <property type="entry name" value="REVERSE TRANSCRIPTASES"/>
    <property type="match status" value="1"/>
</dbReference>
<reference evidence="3" key="1">
    <citation type="submission" date="2022-03" db="EMBL/GenBank/DDBJ databases">
        <authorList>
            <person name="Tunstrom K."/>
        </authorList>
    </citation>
    <scope>NUCLEOTIDE SEQUENCE</scope>
</reference>
<dbReference type="CDD" id="cd01650">
    <property type="entry name" value="RT_nLTR_like"/>
    <property type="match status" value="1"/>
</dbReference>
<organism evidence="3 4">
    <name type="scientific">Euphydryas editha</name>
    <name type="common">Edith's checkerspot</name>
    <dbReference type="NCBI Taxonomy" id="104508"/>
    <lineage>
        <taxon>Eukaryota</taxon>
        <taxon>Metazoa</taxon>
        <taxon>Ecdysozoa</taxon>
        <taxon>Arthropoda</taxon>
        <taxon>Hexapoda</taxon>
        <taxon>Insecta</taxon>
        <taxon>Pterygota</taxon>
        <taxon>Neoptera</taxon>
        <taxon>Endopterygota</taxon>
        <taxon>Lepidoptera</taxon>
        <taxon>Glossata</taxon>
        <taxon>Ditrysia</taxon>
        <taxon>Papilionoidea</taxon>
        <taxon>Nymphalidae</taxon>
        <taxon>Nymphalinae</taxon>
        <taxon>Euphydryas</taxon>
    </lineage>
</organism>
<dbReference type="GO" id="GO:0071897">
    <property type="term" value="P:DNA biosynthetic process"/>
    <property type="evidence" value="ECO:0007669"/>
    <property type="project" value="UniProtKB-ARBA"/>
</dbReference>
<dbReference type="InterPro" id="IPR043502">
    <property type="entry name" value="DNA/RNA_pol_sf"/>
</dbReference>
<sequence length="503" mass="55872">MKFVVLIGTEPEILINHDNYNLLLPLEIKAEKCNETLTPFDDEALREKQPLPNPTSLLPNPPCSNNVSQDYAKPEKFRGKGEKGRVAPSKTSRQCTTKEEMMKIKRQVQIKTRQFGSPQTRTPRTADARHLERTHVGECSHGDYLHEGTRHASRLVVRKRKGGALVHSPVPTTQRTRVQQAAALFKKAKLALSSSRSLSSEIKDSILESWTQQTYTATTAGRTLSLSTRIGWRCPHLPAATAVGRDSTMSNITPLATTVPLGEGKSLARAIADSGNPHTVYTDPAISDSQLSSFVLLGTDPSEVESTLMTLDSRSAAGWDNISTAFLKRAKEIVVPVISDLINLSFEKGIFPEAFKRSIITPVYKSGNKDEITNYRPISVLTSISKIMEKILNKRLLNYLNKFNIISRSQYGFRKGISTEDAIGDLTKLIVQQVDKNQKCLMVFLDLKKAFDTVSVPILLRRLEGLGIRDKSLSLFASYLKGRKQSVKIGEFVSDTVTVDYVL</sequence>
<protein>
    <recommendedName>
        <fullName evidence="2">Reverse transcriptase domain-containing protein</fullName>
    </recommendedName>
</protein>
<dbReference type="AlphaFoldDB" id="A0AAU9UAI3"/>
<dbReference type="SUPFAM" id="SSF56672">
    <property type="entry name" value="DNA/RNA polymerases"/>
    <property type="match status" value="1"/>
</dbReference>
<evidence type="ECO:0000313" key="3">
    <source>
        <dbReference type="EMBL" id="CAH2096799.1"/>
    </source>
</evidence>
<proteinExistence type="predicted"/>
<evidence type="ECO:0000313" key="4">
    <source>
        <dbReference type="Proteomes" id="UP001153954"/>
    </source>
</evidence>
<keyword evidence="4" id="KW-1185">Reference proteome</keyword>
<dbReference type="Proteomes" id="UP001153954">
    <property type="component" value="Unassembled WGS sequence"/>
</dbReference>
<feature type="region of interest" description="Disordered" evidence="1">
    <location>
        <begin position="40"/>
        <end position="96"/>
    </location>
</feature>
<gene>
    <name evidence="3" type="ORF">EEDITHA_LOCUS12095</name>
</gene>
<comment type="caution">
    <text evidence="3">The sequence shown here is derived from an EMBL/GenBank/DDBJ whole genome shotgun (WGS) entry which is preliminary data.</text>
</comment>
<evidence type="ECO:0000259" key="2">
    <source>
        <dbReference type="PROSITE" id="PS50878"/>
    </source>
</evidence>
<dbReference type="InterPro" id="IPR000477">
    <property type="entry name" value="RT_dom"/>
</dbReference>
<evidence type="ECO:0000256" key="1">
    <source>
        <dbReference type="SAM" id="MobiDB-lite"/>
    </source>
</evidence>
<dbReference type="PROSITE" id="PS50878">
    <property type="entry name" value="RT_POL"/>
    <property type="match status" value="1"/>
</dbReference>
<accession>A0AAU9UAI3</accession>